<accession>A0A948T1X7</accession>
<dbReference type="PROSITE" id="PS51257">
    <property type="entry name" value="PROKAR_LIPOPROTEIN"/>
    <property type="match status" value="1"/>
</dbReference>
<dbReference type="GO" id="GO:0016646">
    <property type="term" value="F:oxidoreductase activity, acting on the CH-NH group of donors, NAD or NADP as acceptor"/>
    <property type="evidence" value="ECO:0007669"/>
    <property type="project" value="UniProtKB-ARBA"/>
</dbReference>
<dbReference type="EMBL" id="JAHLFP010000031">
    <property type="protein sequence ID" value="MBU3806052.1"/>
    <property type="molecule type" value="Genomic_DNA"/>
</dbReference>
<evidence type="ECO:0000313" key="6">
    <source>
        <dbReference type="EMBL" id="MBU3806052.1"/>
    </source>
</evidence>
<evidence type="ECO:0000256" key="1">
    <source>
        <dbReference type="ARBA" id="ARBA00001917"/>
    </source>
</evidence>
<comment type="similarity">
    <text evidence="3">Belongs to the flavoredoxin family.</text>
</comment>
<feature type="compositionally biased region" description="Basic residues" evidence="4">
    <location>
        <begin position="246"/>
        <end position="259"/>
    </location>
</feature>
<reference evidence="6" key="2">
    <citation type="submission" date="2021-04" db="EMBL/GenBank/DDBJ databases">
        <authorList>
            <person name="Gilroy R."/>
        </authorList>
    </citation>
    <scope>NUCLEOTIDE SEQUENCE</scope>
    <source>
        <strain evidence="6">B5_2728</strain>
    </source>
</reference>
<name>A0A948T1X7_9FIRM</name>
<evidence type="ECO:0000256" key="4">
    <source>
        <dbReference type="SAM" id="MobiDB-lite"/>
    </source>
</evidence>
<evidence type="ECO:0000313" key="7">
    <source>
        <dbReference type="Proteomes" id="UP000713596"/>
    </source>
</evidence>
<evidence type="ECO:0000256" key="2">
    <source>
        <dbReference type="ARBA" id="ARBA00022630"/>
    </source>
</evidence>
<keyword evidence="2" id="KW-0285">Flavoprotein</keyword>
<feature type="domain" description="Flavin reductase like" evidence="5">
    <location>
        <begin position="12"/>
        <end position="156"/>
    </location>
</feature>
<dbReference type="PANTHER" id="PTHR43567:SF1">
    <property type="entry name" value="FLAVOREDOXIN"/>
    <property type="match status" value="1"/>
</dbReference>
<reference evidence="6" key="1">
    <citation type="journal article" date="2021" name="PeerJ">
        <title>Extensive microbial diversity within the chicken gut microbiome revealed by metagenomics and culture.</title>
        <authorList>
            <person name="Gilroy R."/>
            <person name="Ravi A."/>
            <person name="Getino M."/>
            <person name="Pursley I."/>
            <person name="Horton D.L."/>
            <person name="Alikhan N.F."/>
            <person name="Baker D."/>
            <person name="Gharbi K."/>
            <person name="Hall N."/>
            <person name="Watson M."/>
            <person name="Adriaenssens E.M."/>
            <person name="Foster-Nyarko E."/>
            <person name="Jarju S."/>
            <person name="Secka A."/>
            <person name="Antonio M."/>
            <person name="Oren A."/>
            <person name="Chaudhuri R.R."/>
            <person name="La Ragione R."/>
            <person name="Hildebrand F."/>
            <person name="Pallen M.J."/>
        </authorList>
    </citation>
    <scope>NUCLEOTIDE SEQUENCE</scope>
    <source>
        <strain evidence="6">B5_2728</strain>
    </source>
</reference>
<organism evidence="6 7">
    <name type="scientific">Candidatus Allofournierella pullistercoris</name>
    <dbReference type="NCBI Taxonomy" id="2838597"/>
    <lineage>
        <taxon>Bacteria</taxon>
        <taxon>Bacillati</taxon>
        <taxon>Bacillota</taxon>
        <taxon>Clostridia</taxon>
        <taxon>Eubacteriales</taxon>
        <taxon>Oscillospiraceae</taxon>
        <taxon>Allofournierella</taxon>
    </lineage>
</organism>
<dbReference type="InterPro" id="IPR002563">
    <property type="entry name" value="Flavin_Rdtase-like_dom"/>
</dbReference>
<sequence length="278" mass="30252">MNKQVWKGSVLLGPIPPVLVSCGTLEHPNVFTVAWAGIINTHPPRLSISVRPSRYSHELISKSGEFVVNLPTQSLAKAVDWCGVKSGRTEDKFKAMNLTALPASQVSAPLVGESPVHLECRVFQTIPLGTHDLLLADILAVQVEESLLDEKGRLCLEKANLLAYAHGQYYGLGDQLGTFGWSVKKAEPGKGKKPKDKAIRGGKQNSTTAQKPDEIPTQHKEAHSTNLDSSTSSSSSRKADSFKDKKTTHKHKKPGHPGKKNSFSSRNKKPKGKRPTRG</sequence>
<dbReference type="Gene3D" id="2.30.110.10">
    <property type="entry name" value="Electron Transport, Fmn-binding Protein, Chain A"/>
    <property type="match status" value="1"/>
</dbReference>
<evidence type="ECO:0000259" key="5">
    <source>
        <dbReference type="SMART" id="SM00903"/>
    </source>
</evidence>
<feature type="compositionally biased region" description="Basic residues" evidence="4">
    <location>
        <begin position="266"/>
        <end position="278"/>
    </location>
</feature>
<comment type="cofactor">
    <cofactor evidence="1">
        <name>FMN</name>
        <dbReference type="ChEBI" id="CHEBI:58210"/>
    </cofactor>
</comment>
<dbReference type="AlphaFoldDB" id="A0A948T1X7"/>
<evidence type="ECO:0000256" key="3">
    <source>
        <dbReference type="ARBA" id="ARBA00038054"/>
    </source>
</evidence>
<protein>
    <submittedName>
        <fullName evidence="6">Flavin reductase family protein</fullName>
    </submittedName>
</protein>
<dbReference type="InterPro" id="IPR052174">
    <property type="entry name" value="Flavoredoxin"/>
</dbReference>
<proteinExistence type="inferred from homology"/>
<dbReference type="InterPro" id="IPR012349">
    <property type="entry name" value="Split_barrel_FMN-bd"/>
</dbReference>
<comment type="caution">
    <text evidence="6">The sequence shown here is derived from an EMBL/GenBank/DDBJ whole genome shotgun (WGS) entry which is preliminary data.</text>
</comment>
<dbReference type="SUPFAM" id="SSF50475">
    <property type="entry name" value="FMN-binding split barrel"/>
    <property type="match status" value="1"/>
</dbReference>
<dbReference type="Pfam" id="PF01613">
    <property type="entry name" value="Flavin_Reduct"/>
    <property type="match status" value="1"/>
</dbReference>
<feature type="compositionally biased region" description="Basic and acidic residues" evidence="4">
    <location>
        <begin position="211"/>
        <end position="223"/>
    </location>
</feature>
<dbReference type="PANTHER" id="PTHR43567">
    <property type="entry name" value="FLAVOREDOXIN-RELATED-RELATED"/>
    <property type="match status" value="1"/>
</dbReference>
<feature type="region of interest" description="Disordered" evidence="4">
    <location>
        <begin position="186"/>
        <end position="278"/>
    </location>
</feature>
<gene>
    <name evidence="6" type="ORF">H9882_04075</name>
</gene>
<dbReference type="GO" id="GO:0010181">
    <property type="term" value="F:FMN binding"/>
    <property type="evidence" value="ECO:0007669"/>
    <property type="project" value="InterPro"/>
</dbReference>
<dbReference type="Proteomes" id="UP000713596">
    <property type="component" value="Unassembled WGS sequence"/>
</dbReference>
<dbReference type="SMART" id="SM00903">
    <property type="entry name" value="Flavin_Reduct"/>
    <property type="match status" value="1"/>
</dbReference>